<evidence type="ECO:0000313" key="2">
    <source>
        <dbReference type="Proteomes" id="UP000184510"/>
    </source>
</evidence>
<proteinExistence type="predicted"/>
<dbReference type="EMBL" id="FQYR01000002">
    <property type="protein sequence ID" value="SHI87402.1"/>
    <property type="molecule type" value="Genomic_DNA"/>
</dbReference>
<protein>
    <submittedName>
        <fullName evidence="1">Uncharacterized protein</fullName>
    </submittedName>
</protein>
<gene>
    <name evidence="1" type="ORF">SAMN02745181_1087</name>
</gene>
<dbReference type="Proteomes" id="UP000184510">
    <property type="component" value="Unassembled WGS sequence"/>
</dbReference>
<accession>A0A1M6EPJ8</accession>
<sequence length="225" mass="26318">MKYTPVKFLVSDLDTSSLSKRLRKFPYTLKKQKGFRLENVTKDFISARFIYKLEELKKIQDPMGHETEFLSIIFQNIEFEIYPLHRILIIHNLPRSSRYFFSLIEQAFGPQFSMKLGFFNMHNILQHLKETDTNAKVTQVSLKSVRLNKLNEADVTARGDNPDQQLMELYPDYMDKIHDMTVQCSLPDNISGKIKFTRMGSVTTPNSKHLQWKPLITNLILSQLV</sequence>
<name>A0A1M6EPJ8_9BACT</name>
<organism evidence="1 2">
    <name type="scientific">Rubritalea squalenifaciens DSM 18772</name>
    <dbReference type="NCBI Taxonomy" id="1123071"/>
    <lineage>
        <taxon>Bacteria</taxon>
        <taxon>Pseudomonadati</taxon>
        <taxon>Verrucomicrobiota</taxon>
        <taxon>Verrucomicrobiia</taxon>
        <taxon>Verrucomicrobiales</taxon>
        <taxon>Rubritaleaceae</taxon>
        <taxon>Rubritalea</taxon>
    </lineage>
</organism>
<keyword evidence="2" id="KW-1185">Reference proteome</keyword>
<dbReference type="AlphaFoldDB" id="A0A1M6EPJ8"/>
<dbReference type="OrthoDB" id="6626044at2"/>
<reference evidence="1 2" key="1">
    <citation type="submission" date="2016-11" db="EMBL/GenBank/DDBJ databases">
        <authorList>
            <person name="Jaros S."/>
            <person name="Januszkiewicz K."/>
            <person name="Wedrychowicz H."/>
        </authorList>
    </citation>
    <scope>NUCLEOTIDE SEQUENCE [LARGE SCALE GENOMIC DNA]</scope>
    <source>
        <strain evidence="1 2">DSM 18772</strain>
    </source>
</reference>
<dbReference type="InParanoid" id="A0A1M6EPJ8"/>
<dbReference type="RefSeq" id="WP_143158444.1">
    <property type="nucleotide sequence ID" value="NZ_FQYR01000002.1"/>
</dbReference>
<evidence type="ECO:0000313" key="1">
    <source>
        <dbReference type="EMBL" id="SHI87402.1"/>
    </source>
</evidence>
<dbReference type="STRING" id="1123071.SAMN02745181_1087"/>